<keyword evidence="6" id="KW-0472">Membrane</keyword>
<dbReference type="GO" id="GO:0000813">
    <property type="term" value="C:ESCRT I complex"/>
    <property type="evidence" value="ECO:0007669"/>
    <property type="project" value="TreeGrafter"/>
</dbReference>
<evidence type="ECO:0000256" key="1">
    <source>
        <dbReference type="ARBA" id="ARBA00004633"/>
    </source>
</evidence>
<evidence type="ECO:0000256" key="2">
    <source>
        <dbReference type="ARBA" id="ARBA00007617"/>
    </source>
</evidence>
<protein>
    <submittedName>
        <fullName evidence="12">Vacuolar protein sorting-associated protein 37B</fullName>
    </submittedName>
</protein>
<keyword evidence="3 8" id="KW-0813">Transport</keyword>
<dbReference type="PANTHER" id="PTHR13678">
    <property type="entry name" value="VACUOLAR PROTEIN SORTING-ASSOCIATED PROTEIN 37"/>
    <property type="match status" value="1"/>
</dbReference>
<gene>
    <name evidence="12" type="primary">VPS37B</name>
</gene>
<dbReference type="GO" id="GO:0036258">
    <property type="term" value="P:multivesicular body assembly"/>
    <property type="evidence" value="ECO:0007669"/>
    <property type="project" value="UniProtKB-ARBA"/>
</dbReference>
<dbReference type="GO" id="GO:0016236">
    <property type="term" value="P:macroautophagy"/>
    <property type="evidence" value="ECO:0007669"/>
    <property type="project" value="UniProtKB-ARBA"/>
</dbReference>
<keyword evidence="5 8" id="KW-0653">Protein transport</keyword>
<feature type="domain" description="VPS37 C-terminal" evidence="10">
    <location>
        <begin position="84"/>
        <end position="173"/>
    </location>
</feature>
<dbReference type="InterPro" id="IPR029012">
    <property type="entry name" value="Helix_hairpin_bin_sf"/>
</dbReference>
<dbReference type="Gene3D" id="1.10.287.660">
    <property type="entry name" value="Helix hairpin bin"/>
    <property type="match status" value="1"/>
</dbReference>
<dbReference type="PROSITE" id="PS51314">
    <property type="entry name" value="VPS37_C"/>
    <property type="match status" value="1"/>
</dbReference>
<dbReference type="Pfam" id="PF07200">
    <property type="entry name" value="Mod_r"/>
    <property type="match status" value="1"/>
</dbReference>
<dbReference type="RefSeq" id="XP_010839721.1">
    <property type="nucleotide sequence ID" value="XM_010841419.1"/>
</dbReference>
<comment type="function">
    <text evidence="7">Component of the ESCRT-I complex, a regulator of vesicular trafficking process. Required for the sorting of endocytic ubiquitinated cargos into multivesicular bodies. May be involved in cell growth and differentiation.</text>
</comment>
<evidence type="ECO:0000256" key="6">
    <source>
        <dbReference type="ARBA" id="ARBA00023136"/>
    </source>
</evidence>
<dbReference type="Proteomes" id="UP000515208">
    <property type="component" value="Unplaced"/>
</dbReference>
<evidence type="ECO:0000256" key="4">
    <source>
        <dbReference type="ARBA" id="ARBA00022753"/>
    </source>
</evidence>
<dbReference type="OrthoDB" id="10004364at2759"/>
<accession>A0A6P3HBW3</accession>
<dbReference type="KEGG" id="bbis:104989672"/>
<comment type="similarity">
    <text evidence="2">Belongs to the VPS37 family.</text>
</comment>
<evidence type="ECO:0000256" key="3">
    <source>
        <dbReference type="ARBA" id="ARBA00022448"/>
    </source>
</evidence>
<evidence type="ECO:0000313" key="12">
    <source>
        <dbReference type="RefSeq" id="XP_010839721.1"/>
    </source>
</evidence>
<evidence type="ECO:0000256" key="5">
    <source>
        <dbReference type="ARBA" id="ARBA00022927"/>
    </source>
</evidence>
<evidence type="ECO:0000259" key="10">
    <source>
        <dbReference type="PROSITE" id="PS51314"/>
    </source>
</evidence>
<dbReference type="GO" id="GO:0031902">
    <property type="term" value="C:late endosome membrane"/>
    <property type="evidence" value="ECO:0007669"/>
    <property type="project" value="UniProtKB-SubCell"/>
</dbReference>
<dbReference type="GeneID" id="104989672"/>
<dbReference type="GO" id="GO:0043162">
    <property type="term" value="P:ubiquitin-dependent protein catabolic process via the multivesicular body sorting pathway"/>
    <property type="evidence" value="ECO:0007669"/>
    <property type="project" value="TreeGrafter"/>
</dbReference>
<dbReference type="CTD" id="79720"/>
<organism evidence="11 12">
    <name type="scientific">Bison bison bison</name>
    <name type="common">North American plains bison</name>
    <dbReference type="NCBI Taxonomy" id="43346"/>
    <lineage>
        <taxon>Eukaryota</taxon>
        <taxon>Metazoa</taxon>
        <taxon>Chordata</taxon>
        <taxon>Craniata</taxon>
        <taxon>Vertebrata</taxon>
        <taxon>Euteleostomi</taxon>
        <taxon>Mammalia</taxon>
        <taxon>Eutheria</taxon>
        <taxon>Laurasiatheria</taxon>
        <taxon>Artiodactyla</taxon>
        <taxon>Ruminantia</taxon>
        <taxon>Pecora</taxon>
        <taxon>Bovidae</taxon>
        <taxon>Bovinae</taxon>
        <taxon>Bison</taxon>
    </lineage>
</organism>
<dbReference type="SUPFAM" id="SSF140111">
    <property type="entry name" value="Endosomal sorting complex assembly domain"/>
    <property type="match status" value="1"/>
</dbReference>
<dbReference type="AlphaFoldDB" id="A0A6P3HBW3"/>
<dbReference type="PANTHER" id="PTHR13678:SF9">
    <property type="entry name" value="VACUOLAR PROTEIN SORTING-ASSOCIATED PROTEIN 37B"/>
    <property type="match status" value="1"/>
</dbReference>
<dbReference type="GO" id="GO:0006612">
    <property type="term" value="P:protein targeting to membrane"/>
    <property type="evidence" value="ECO:0007669"/>
    <property type="project" value="TreeGrafter"/>
</dbReference>
<comment type="subcellular location">
    <subcellularLocation>
        <location evidence="1">Late endosome membrane</location>
        <topology evidence="1">Peripheral membrane protein</topology>
    </subcellularLocation>
</comment>
<dbReference type="GO" id="GO:0039702">
    <property type="term" value="P:viral budding via host ESCRT complex"/>
    <property type="evidence" value="ECO:0007669"/>
    <property type="project" value="UniProtKB-ARBA"/>
</dbReference>
<proteinExistence type="inferred from homology"/>
<dbReference type="GO" id="GO:0048306">
    <property type="term" value="F:calcium-dependent protein binding"/>
    <property type="evidence" value="ECO:0007669"/>
    <property type="project" value="UniProtKB-ARBA"/>
</dbReference>
<evidence type="ECO:0000256" key="8">
    <source>
        <dbReference type="PROSITE-ProRule" id="PRU00646"/>
    </source>
</evidence>
<sequence length="255" mass="28623">MAGGVSEARFAGLSLVQLNELLEDEGQLTEMVQKMEETQNVQLNKEMTLASNRSLAEGNLLYQPQLDSRKARLTQKYQELQVLFEAYQIKKTKLDKQSSSASLETLLALLQAEGAKIEEDTENMAEKFLDGELPLDSFIDVYQSKRKLAHMRRVKIEKLQEMVLKGQRLPQVFREDPWQHRVLLEGGKGNLGPRPPAEPGRGFCAPGRSSQEHEAGAALRKLPCRCLLKTDGRVPFRVLRVSRRSGFPVGVGGFC</sequence>
<dbReference type="InterPro" id="IPR037202">
    <property type="entry name" value="ESCRT_assembly_dom"/>
</dbReference>
<evidence type="ECO:0000256" key="7">
    <source>
        <dbReference type="ARBA" id="ARBA00025010"/>
    </source>
</evidence>
<keyword evidence="4" id="KW-0967">Endosome</keyword>
<dbReference type="FunFam" id="1.10.287.660:FF:000003">
    <property type="entry name" value="vacuolar protein sorting-associated protein 37B"/>
    <property type="match status" value="1"/>
</dbReference>
<evidence type="ECO:0000256" key="9">
    <source>
        <dbReference type="SAM" id="MobiDB-lite"/>
    </source>
</evidence>
<feature type="region of interest" description="Disordered" evidence="9">
    <location>
        <begin position="186"/>
        <end position="209"/>
    </location>
</feature>
<name>A0A6P3HBW3_BISBB</name>
<reference evidence="12" key="1">
    <citation type="submission" date="2025-08" db="UniProtKB">
        <authorList>
            <consortium name="RefSeq"/>
        </authorList>
    </citation>
    <scope>IDENTIFICATION</scope>
    <source>
        <tissue evidence="12">Blood</tissue>
    </source>
</reference>
<evidence type="ECO:0000313" key="11">
    <source>
        <dbReference type="Proteomes" id="UP000515208"/>
    </source>
</evidence>
<dbReference type="GO" id="GO:0006623">
    <property type="term" value="P:protein targeting to vacuole"/>
    <property type="evidence" value="ECO:0007669"/>
    <property type="project" value="TreeGrafter"/>
</dbReference>
<dbReference type="InterPro" id="IPR009851">
    <property type="entry name" value="Mod_r"/>
</dbReference>
<keyword evidence="11" id="KW-1185">Reference proteome</keyword>